<feature type="region of interest" description="Disordered" evidence="1">
    <location>
        <begin position="412"/>
        <end position="481"/>
    </location>
</feature>
<dbReference type="Proteomes" id="UP001165060">
    <property type="component" value="Unassembled WGS sequence"/>
</dbReference>
<evidence type="ECO:0000256" key="1">
    <source>
        <dbReference type="SAM" id="MobiDB-lite"/>
    </source>
</evidence>
<organism evidence="2 3">
    <name type="scientific">Tetraparma gracilis</name>
    <dbReference type="NCBI Taxonomy" id="2962635"/>
    <lineage>
        <taxon>Eukaryota</taxon>
        <taxon>Sar</taxon>
        <taxon>Stramenopiles</taxon>
        <taxon>Ochrophyta</taxon>
        <taxon>Bolidophyceae</taxon>
        <taxon>Parmales</taxon>
        <taxon>Triparmaceae</taxon>
        <taxon>Tetraparma</taxon>
    </lineage>
</organism>
<feature type="non-terminal residue" evidence="2">
    <location>
        <position position="1"/>
    </location>
</feature>
<dbReference type="SUPFAM" id="SSF49899">
    <property type="entry name" value="Concanavalin A-like lectins/glucanases"/>
    <property type="match status" value="1"/>
</dbReference>
<dbReference type="CDD" id="cd01951">
    <property type="entry name" value="lectin_L-type"/>
    <property type="match status" value="1"/>
</dbReference>
<evidence type="ECO:0000313" key="3">
    <source>
        <dbReference type="Proteomes" id="UP001165060"/>
    </source>
</evidence>
<dbReference type="InterPro" id="IPR013320">
    <property type="entry name" value="ConA-like_dom_sf"/>
</dbReference>
<dbReference type="EMBL" id="BRYB01000058">
    <property type="protein sequence ID" value="GMI21759.1"/>
    <property type="molecule type" value="Genomic_DNA"/>
</dbReference>
<feature type="compositionally biased region" description="Gly residues" evidence="1">
    <location>
        <begin position="413"/>
        <end position="422"/>
    </location>
</feature>
<keyword evidence="3" id="KW-1185">Reference proteome</keyword>
<evidence type="ECO:0000313" key="2">
    <source>
        <dbReference type="EMBL" id="GMI21759.1"/>
    </source>
</evidence>
<dbReference type="Gene3D" id="2.60.120.200">
    <property type="match status" value="1"/>
</dbReference>
<reference evidence="2 3" key="1">
    <citation type="journal article" date="2023" name="Commun. Biol.">
        <title>Genome analysis of Parmales, the sister group of diatoms, reveals the evolutionary specialization of diatoms from phago-mixotrophs to photoautotrophs.</title>
        <authorList>
            <person name="Ban H."/>
            <person name="Sato S."/>
            <person name="Yoshikawa S."/>
            <person name="Yamada K."/>
            <person name="Nakamura Y."/>
            <person name="Ichinomiya M."/>
            <person name="Sato N."/>
            <person name="Blanc-Mathieu R."/>
            <person name="Endo H."/>
            <person name="Kuwata A."/>
            <person name="Ogata H."/>
        </authorList>
    </citation>
    <scope>NUCLEOTIDE SEQUENCE [LARGE SCALE GENOMIC DNA]</scope>
</reference>
<dbReference type="InterPro" id="IPR051136">
    <property type="entry name" value="Intracellular_Lectin-GPT"/>
</dbReference>
<name>A0ABQ6M8P7_9STRA</name>
<evidence type="ECO:0008006" key="4">
    <source>
        <dbReference type="Google" id="ProtNLM"/>
    </source>
</evidence>
<dbReference type="InterPro" id="IPR056573">
    <property type="entry name" value="Lectin_L-type_dom"/>
</dbReference>
<accession>A0ABQ6M8P7</accession>
<comment type="caution">
    <text evidence="2">The sequence shown here is derived from an EMBL/GenBank/DDBJ whole genome shotgun (WGS) entry which is preliminary data.</text>
</comment>
<sequence>PPPTLSDFLYPDFNSTLGLTLNGAAATTACEVGIDLLEKTGFGDWNSTADPIGETAGNADAFNDTAFFQQGEAGGMQSTRLVNSNVQDAESDKIASTTSQFGHRDSFDEAKATRCAHRVRLTPSSPGKAGSVFRTERLPVLQGFDTKFEFVVSDHSRTCSSHMDPTFGLAHHKSCAVHGGDGMSFVLHNDPSLSSGGLGATALGGVGSGLGYAGIGNALAIELDMWTNVPALEAATGEMLDTGDLFADHVSVHASGPGGVLTADVKTQLGPSRDHELADGKVHIVQVKYVPYIATKYLSRMTAGSLNPQYMMDNGDGRRIGTLAVFLDSGVDSDEPILAFPVNLSVLLNLPEGLAFAGFTAGTGEKWQKQDVLNWHWCDMDNCDYPSSMLENYDYHSQSKFYEARHNFNQPGEGFGGGGGKDGPFTGEIYSSDGKLRGGGTVHGSPDTTPWGVDSVSRTSAGISGDLYAGGAAQVPPLTEN</sequence>
<dbReference type="PANTHER" id="PTHR12223">
    <property type="entry name" value="VESICULAR MANNOSE-BINDING LECTIN"/>
    <property type="match status" value="1"/>
</dbReference>
<dbReference type="PANTHER" id="PTHR12223:SF19">
    <property type="entry name" value="LEGUME LECTIN DOMAIN-CONTAINING PROTEIN"/>
    <property type="match status" value="1"/>
</dbReference>
<protein>
    <recommendedName>
        <fullName evidence="4">Legume lectin domain-containing protein</fullName>
    </recommendedName>
</protein>
<proteinExistence type="predicted"/>
<gene>
    <name evidence="2" type="ORF">TeGR_g1032</name>
</gene>